<dbReference type="EMBL" id="FQVY01000002">
    <property type="protein sequence ID" value="SHG21323.1"/>
    <property type="molecule type" value="Genomic_DNA"/>
</dbReference>
<name>A0AAP1LEK0_9FIRM</name>
<proteinExistence type="inferred from homology"/>
<comment type="similarity">
    <text evidence="5">Belongs to the Prp family.</text>
</comment>
<reference evidence="9" key="1">
    <citation type="submission" date="2016-11" db="EMBL/GenBank/DDBJ databases">
        <authorList>
            <person name="Varghese N."/>
            <person name="Submissions S."/>
        </authorList>
    </citation>
    <scope>NUCLEOTIDE SEQUENCE</scope>
    <source>
        <strain evidence="9">DSM 4029</strain>
    </source>
</reference>
<keyword evidence="3" id="KW-0378">Hydrolase</keyword>
<dbReference type="Proteomes" id="UP000474718">
    <property type="component" value="Unassembled WGS sequence"/>
</dbReference>
<dbReference type="PANTHER" id="PTHR39178:SF1">
    <property type="entry name" value="RIBOSOMAL-PROCESSING CYSTEINE PROTEASE PRP"/>
    <property type="match status" value="1"/>
</dbReference>
<evidence type="ECO:0000313" key="7">
    <source>
        <dbReference type="EMBL" id="MCQ4950302.1"/>
    </source>
</evidence>
<evidence type="ECO:0000256" key="1">
    <source>
        <dbReference type="ARBA" id="ARBA00022517"/>
    </source>
</evidence>
<dbReference type="Pfam" id="PF04327">
    <property type="entry name" value="Peptidase_Prp"/>
    <property type="match status" value="1"/>
</dbReference>
<dbReference type="GO" id="GO:0006508">
    <property type="term" value="P:proteolysis"/>
    <property type="evidence" value="ECO:0007669"/>
    <property type="project" value="UniProtKB-KW"/>
</dbReference>
<evidence type="ECO:0000313" key="9">
    <source>
        <dbReference type="EMBL" id="SHG21323.1"/>
    </source>
</evidence>
<keyword evidence="1" id="KW-0690">Ribosome biogenesis</keyword>
<evidence type="ECO:0000256" key="6">
    <source>
        <dbReference type="ARBA" id="ARBA00044538"/>
    </source>
</evidence>
<evidence type="ECO:0000256" key="4">
    <source>
        <dbReference type="ARBA" id="ARBA00022807"/>
    </source>
</evidence>
<dbReference type="Proteomes" id="UP000184089">
    <property type="component" value="Unassembled WGS sequence"/>
</dbReference>
<evidence type="ECO:0000256" key="2">
    <source>
        <dbReference type="ARBA" id="ARBA00022670"/>
    </source>
</evidence>
<dbReference type="EMBL" id="JANGAB010000007">
    <property type="protein sequence ID" value="MCQ4950302.1"/>
    <property type="molecule type" value="Genomic_DNA"/>
</dbReference>
<keyword evidence="2 7" id="KW-0645">Protease</keyword>
<dbReference type="Gene3D" id="3.30.70.1490">
    <property type="entry name" value="Cysteine protease Prp"/>
    <property type="match status" value="1"/>
</dbReference>
<dbReference type="Proteomes" id="UP001205063">
    <property type="component" value="Unassembled WGS sequence"/>
</dbReference>
<protein>
    <recommendedName>
        <fullName evidence="6">Ribosomal processing cysteine protease Prp</fullName>
    </recommendedName>
</protein>
<dbReference type="GO" id="GO:0042254">
    <property type="term" value="P:ribosome biogenesis"/>
    <property type="evidence" value="ECO:0007669"/>
    <property type="project" value="UniProtKB-KW"/>
</dbReference>
<keyword evidence="11" id="KW-1185">Reference proteome</keyword>
<evidence type="ECO:0000313" key="11">
    <source>
        <dbReference type="Proteomes" id="UP000474718"/>
    </source>
</evidence>
<dbReference type="RefSeq" id="WP_021659951.1">
    <property type="nucleotide sequence ID" value="NZ_FQVY01000002.1"/>
</dbReference>
<evidence type="ECO:0000256" key="5">
    <source>
        <dbReference type="ARBA" id="ARBA00044503"/>
    </source>
</evidence>
<reference evidence="10" key="2">
    <citation type="submission" date="2016-11" db="EMBL/GenBank/DDBJ databases">
        <authorList>
            <person name="Jaros S."/>
            <person name="Januszkiewicz K."/>
            <person name="Wedrychowicz H."/>
        </authorList>
    </citation>
    <scope>NUCLEOTIDE SEQUENCE [LARGE SCALE GENOMIC DNA]</scope>
    <source>
        <strain evidence="10">DSM 4029</strain>
    </source>
</reference>
<keyword evidence="4" id="KW-0788">Thiol protease</keyword>
<reference evidence="8 11" key="3">
    <citation type="journal article" date="2019" name="Nat. Med.">
        <title>A library of human gut bacterial isolates paired with longitudinal multiomics data enables mechanistic microbiome research.</title>
        <authorList>
            <person name="Poyet M."/>
            <person name="Groussin M."/>
            <person name="Gibbons S.M."/>
            <person name="Avila-Pacheco J."/>
            <person name="Jiang X."/>
            <person name="Kearney S.M."/>
            <person name="Perrotta A.R."/>
            <person name="Berdy B."/>
            <person name="Zhao S."/>
            <person name="Lieberman T.D."/>
            <person name="Swanson P.K."/>
            <person name="Smith M."/>
            <person name="Roesemann S."/>
            <person name="Alexander J.E."/>
            <person name="Rich S.A."/>
            <person name="Livny J."/>
            <person name="Vlamakis H."/>
            <person name="Clish C."/>
            <person name="Bullock K."/>
            <person name="Deik A."/>
            <person name="Scott J."/>
            <person name="Pierce K.A."/>
            <person name="Xavier R.J."/>
            <person name="Alm E.J."/>
        </authorList>
    </citation>
    <scope>NUCLEOTIDE SEQUENCE [LARGE SCALE GENOMIC DNA]</scope>
    <source>
        <strain evidence="8 11">BIOML-A2</strain>
    </source>
</reference>
<dbReference type="InterPro" id="IPR007422">
    <property type="entry name" value="Peptidase_Prp"/>
</dbReference>
<evidence type="ECO:0000256" key="3">
    <source>
        <dbReference type="ARBA" id="ARBA00022801"/>
    </source>
</evidence>
<dbReference type="EMBL" id="WWVX01000001">
    <property type="protein sequence ID" value="MZL68229.1"/>
    <property type="molecule type" value="Genomic_DNA"/>
</dbReference>
<reference evidence="7" key="4">
    <citation type="submission" date="2022-06" db="EMBL/GenBank/DDBJ databases">
        <title>Isolation of gut microbiota from human fecal samples.</title>
        <authorList>
            <person name="Pamer E.G."/>
            <person name="Barat B."/>
            <person name="Waligurski E."/>
            <person name="Medina S."/>
            <person name="Paddock L."/>
            <person name="Mostad J."/>
        </authorList>
    </citation>
    <scope>NUCLEOTIDE SEQUENCE</scope>
    <source>
        <strain evidence="7">DFI.7.96</strain>
    </source>
</reference>
<dbReference type="GO" id="GO:0008234">
    <property type="term" value="F:cysteine-type peptidase activity"/>
    <property type="evidence" value="ECO:0007669"/>
    <property type="project" value="UniProtKB-KW"/>
</dbReference>
<organism evidence="9 10">
    <name type="scientific">Bittarella massiliensis</name>
    <name type="common">ex Durand et al. 2017</name>
    <dbReference type="NCBI Taxonomy" id="1720313"/>
    <lineage>
        <taxon>Bacteria</taxon>
        <taxon>Bacillati</taxon>
        <taxon>Bacillota</taxon>
        <taxon>Clostridia</taxon>
        <taxon>Eubacteriales</taxon>
        <taxon>Oscillospiraceae</taxon>
        <taxon>Bittarella (ex Durand et al. 2017)</taxon>
    </lineage>
</organism>
<dbReference type="SUPFAM" id="SSF118010">
    <property type="entry name" value="TM1457-like"/>
    <property type="match status" value="1"/>
</dbReference>
<comment type="caution">
    <text evidence="9">The sequence shown here is derived from an EMBL/GenBank/DDBJ whole genome shotgun (WGS) entry which is preliminary data.</text>
</comment>
<accession>A0AAP1LEK0</accession>
<evidence type="ECO:0000313" key="10">
    <source>
        <dbReference type="Proteomes" id="UP000184089"/>
    </source>
</evidence>
<sequence>MIRIRFCRRGGEIVGFRVKGHAGFAESGQDIVCASVTSAVQMAANGLTECAGLPADLSVHEGDISLRCEGGGEGAKLLFESLYLQLSLLAQDYPKNIVITDTEV</sequence>
<dbReference type="AlphaFoldDB" id="A0AAP1LEK0"/>
<evidence type="ECO:0000313" key="8">
    <source>
        <dbReference type="EMBL" id="MZL68229.1"/>
    </source>
</evidence>
<dbReference type="InterPro" id="IPR036764">
    <property type="entry name" value="Peptidase_Prp_sf"/>
</dbReference>
<dbReference type="CDD" id="cd16332">
    <property type="entry name" value="Prp-like"/>
    <property type="match status" value="1"/>
</dbReference>
<gene>
    <name evidence="8" type="ORF">GT747_00370</name>
    <name evidence="7" type="ORF">NE646_11570</name>
    <name evidence="9" type="ORF">SAMN05444424_1899</name>
</gene>
<dbReference type="PANTHER" id="PTHR39178">
    <property type="entry name" value="HYPOTHETICAL RIBOSOME-ASSOCIATED PROTEIN"/>
    <property type="match status" value="1"/>
</dbReference>